<dbReference type="EMBL" id="BPLR01016497">
    <property type="protein sequence ID" value="GIY84281.1"/>
    <property type="molecule type" value="Genomic_DNA"/>
</dbReference>
<accession>A0AAV4WP69</accession>
<comment type="caution">
    <text evidence="2">The sequence shown here is derived from an EMBL/GenBank/DDBJ whole genome shotgun (WGS) entry which is preliminary data.</text>
</comment>
<evidence type="ECO:0000256" key="1">
    <source>
        <dbReference type="SAM" id="MobiDB-lite"/>
    </source>
</evidence>
<reference evidence="2 3" key="1">
    <citation type="submission" date="2021-06" db="EMBL/GenBank/DDBJ databases">
        <title>Caerostris extrusa draft genome.</title>
        <authorList>
            <person name="Kono N."/>
            <person name="Arakawa K."/>
        </authorList>
    </citation>
    <scope>NUCLEOTIDE SEQUENCE [LARGE SCALE GENOMIC DNA]</scope>
</reference>
<organism evidence="2 3">
    <name type="scientific">Caerostris extrusa</name>
    <name type="common">Bark spider</name>
    <name type="synonym">Caerostris bankana</name>
    <dbReference type="NCBI Taxonomy" id="172846"/>
    <lineage>
        <taxon>Eukaryota</taxon>
        <taxon>Metazoa</taxon>
        <taxon>Ecdysozoa</taxon>
        <taxon>Arthropoda</taxon>
        <taxon>Chelicerata</taxon>
        <taxon>Arachnida</taxon>
        <taxon>Araneae</taxon>
        <taxon>Araneomorphae</taxon>
        <taxon>Entelegynae</taxon>
        <taxon>Araneoidea</taxon>
        <taxon>Araneidae</taxon>
        <taxon>Caerostris</taxon>
    </lineage>
</organism>
<dbReference type="Proteomes" id="UP001054945">
    <property type="component" value="Unassembled WGS sequence"/>
</dbReference>
<name>A0AAV4WP69_CAEEX</name>
<gene>
    <name evidence="2" type="ORF">CEXT_662161</name>
</gene>
<protein>
    <submittedName>
        <fullName evidence="2">Uncharacterized protein</fullName>
    </submittedName>
</protein>
<dbReference type="AlphaFoldDB" id="A0AAV4WP69"/>
<keyword evidence="3" id="KW-1185">Reference proteome</keyword>
<sequence>MTPFFCHSMLQRMIYFKRIVYWTLCFSKQILSNTRSRQSMTTDSMSISSSHPPPHPPAAVAAAAAAARQQQCLLAALLSLHHPNIWQM</sequence>
<feature type="region of interest" description="Disordered" evidence="1">
    <location>
        <begin position="34"/>
        <end position="58"/>
    </location>
</feature>
<proteinExistence type="predicted"/>
<evidence type="ECO:0000313" key="3">
    <source>
        <dbReference type="Proteomes" id="UP001054945"/>
    </source>
</evidence>
<feature type="compositionally biased region" description="Polar residues" evidence="1">
    <location>
        <begin position="34"/>
        <end position="47"/>
    </location>
</feature>
<evidence type="ECO:0000313" key="2">
    <source>
        <dbReference type="EMBL" id="GIY84281.1"/>
    </source>
</evidence>